<keyword evidence="3" id="KW-1185">Reference proteome</keyword>
<protein>
    <submittedName>
        <fullName evidence="2">Uncharacterized protein</fullName>
    </submittedName>
</protein>
<dbReference type="EMBL" id="JAUKUD010000002">
    <property type="protein sequence ID" value="KAK0752363.1"/>
    <property type="molecule type" value="Genomic_DNA"/>
</dbReference>
<proteinExistence type="predicted"/>
<organism evidence="2 3">
    <name type="scientific">Schizothecium vesticola</name>
    <dbReference type="NCBI Taxonomy" id="314040"/>
    <lineage>
        <taxon>Eukaryota</taxon>
        <taxon>Fungi</taxon>
        <taxon>Dikarya</taxon>
        <taxon>Ascomycota</taxon>
        <taxon>Pezizomycotina</taxon>
        <taxon>Sordariomycetes</taxon>
        <taxon>Sordariomycetidae</taxon>
        <taxon>Sordariales</taxon>
        <taxon>Schizotheciaceae</taxon>
        <taxon>Schizothecium</taxon>
    </lineage>
</organism>
<feature type="region of interest" description="Disordered" evidence="1">
    <location>
        <begin position="226"/>
        <end position="415"/>
    </location>
</feature>
<feature type="compositionally biased region" description="Polar residues" evidence="1">
    <location>
        <begin position="330"/>
        <end position="351"/>
    </location>
</feature>
<evidence type="ECO:0000256" key="1">
    <source>
        <dbReference type="SAM" id="MobiDB-lite"/>
    </source>
</evidence>
<evidence type="ECO:0000313" key="3">
    <source>
        <dbReference type="Proteomes" id="UP001172155"/>
    </source>
</evidence>
<feature type="compositionally biased region" description="Low complexity" evidence="1">
    <location>
        <begin position="273"/>
        <end position="290"/>
    </location>
</feature>
<accession>A0AA40F703</accession>
<feature type="compositionally biased region" description="Polar residues" evidence="1">
    <location>
        <begin position="242"/>
        <end position="257"/>
    </location>
</feature>
<comment type="caution">
    <text evidence="2">The sequence shown here is derived from an EMBL/GenBank/DDBJ whole genome shotgun (WGS) entry which is preliminary data.</text>
</comment>
<reference evidence="2" key="1">
    <citation type="submission" date="2023-06" db="EMBL/GenBank/DDBJ databases">
        <title>Genome-scale phylogeny and comparative genomics of the fungal order Sordariales.</title>
        <authorList>
            <consortium name="Lawrence Berkeley National Laboratory"/>
            <person name="Hensen N."/>
            <person name="Bonometti L."/>
            <person name="Westerberg I."/>
            <person name="Brannstrom I.O."/>
            <person name="Guillou S."/>
            <person name="Cros-Aarteil S."/>
            <person name="Calhoun S."/>
            <person name="Haridas S."/>
            <person name="Kuo A."/>
            <person name="Mondo S."/>
            <person name="Pangilinan J."/>
            <person name="Riley R."/>
            <person name="LaButti K."/>
            <person name="Andreopoulos B."/>
            <person name="Lipzen A."/>
            <person name="Chen C."/>
            <person name="Yanf M."/>
            <person name="Daum C."/>
            <person name="Ng V."/>
            <person name="Clum A."/>
            <person name="Steindorff A."/>
            <person name="Ohm R."/>
            <person name="Martin F."/>
            <person name="Silar P."/>
            <person name="Natvig D."/>
            <person name="Lalanne C."/>
            <person name="Gautier V."/>
            <person name="Ament-velasquez S.L."/>
            <person name="Kruys A."/>
            <person name="Hutchinson M.I."/>
            <person name="Powell A.J."/>
            <person name="Barry K."/>
            <person name="Miller A.N."/>
            <person name="Grigoriev I.V."/>
            <person name="Debuchy R."/>
            <person name="Gladieux P."/>
            <person name="Thoren M.H."/>
            <person name="Johannesson H."/>
        </authorList>
    </citation>
    <scope>NUCLEOTIDE SEQUENCE</scope>
    <source>
        <strain evidence="2">SMH3187-1</strain>
    </source>
</reference>
<dbReference type="Proteomes" id="UP001172155">
    <property type="component" value="Unassembled WGS sequence"/>
</dbReference>
<dbReference type="AlphaFoldDB" id="A0AA40F703"/>
<dbReference type="PANTHER" id="PTHR38489">
    <property type="entry name" value="HISTONE CHAPERONE DOMAIN-CONTAINING PROTEIN"/>
    <property type="match status" value="1"/>
</dbReference>
<feature type="compositionally biased region" description="Basic residues" evidence="1">
    <location>
        <begin position="294"/>
        <end position="303"/>
    </location>
</feature>
<evidence type="ECO:0000313" key="2">
    <source>
        <dbReference type="EMBL" id="KAK0752363.1"/>
    </source>
</evidence>
<feature type="compositionally biased region" description="Low complexity" evidence="1">
    <location>
        <begin position="304"/>
        <end position="317"/>
    </location>
</feature>
<name>A0AA40F703_9PEZI</name>
<sequence>MPASTFTSAPAPTHMAMPAPAQCQGLRLFGEGVDIALQYFNAGTQENLPSLTKLARAWAARYHGHHARPKVPIAANHDFFETFPHAFNLDIEAGIRLVPHKMVSPVRSPRQPSLEPSPALASDEEMDNIVDLRTRRPHPSEARVKPEMRVNAGMLRHSGLLHKLPEFLEQLAKANADTQAELANKPGGSGFELGDDEAAGQPHIAMDVYAGLMKPERRRRHARGIALPADFDSANDGDQSSDAESVGSTSTFNSVAPPSSKKRKATDDDDRSVSPAVSISSGSSSSSGGPTRYIKIKVPKSLRSRSQSSESSSDAPSKTGKNIIKLKSPSKPTLSASAAASVSPTQPTKSRPSPRIVIKRRESPSSGSPPADKTFADDAQASDSSQHPQKKIKLVLRSSSRDTERASKRPSSKKL</sequence>
<dbReference type="PANTHER" id="PTHR38489:SF1">
    <property type="entry name" value="HISTONE CHAPERONE DOMAIN-CONTAINING PROTEIN"/>
    <property type="match status" value="1"/>
</dbReference>
<gene>
    <name evidence="2" type="ORF">B0T18DRAFT_388322</name>
</gene>